<sequence length="171" mass="19480">MNIEKEDLKNWVVSDDEFIPDEIKVNASILSIENRLNVNLPKEYKDFLALTNDESCSPIDDKSSCLCRYNSKVIVVLVNVLSNSKRLISQKNMLSDSDENGLINGLVAIGRNYDDDGDAYIIYDVRPNSPTYQHVFHWRYYVDNLVIGEGLGFLAHSLKEFLNTPTSEDEL</sequence>
<dbReference type="SMART" id="SM00860">
    <property type="entry name" value="SMI1_KNR4"/>
    <property type="match status" value="1"/>
</dbReference>
<dbReference type="Pfam" id="PF09346">
    <property type="entry name" value="SMI1_KNR4"/>
    <property type="match status" value="1"/>
</dbReference>
<dbReference type="InterPro" id="IPR018958">
    <property type="entry name" value="Knr4/Smi1-like_dom"/>
</dbReference>
<dbReference type="AlphaFoldDB" id="A0A2U1U8W0"/>
<evidence type="ECO:0000313" key="3">
    <source>
        <dbReference type="EMBL" id="QCR04517.1"/>
    </source>
</evidence>
<dbReference type="Gene3D" id="3.40.1580.10">
    <property type="entry name" value="SMI1/KNR4-like"/>
    <property type="match status" value="1"/>
</dbReference>
<dbReference type="Proteomes" id="UP000295985">
    <property type="component" value="Unassembled WGS sequence"/>
</dbReference>
<evidence type="ECO:0000259" key="1">
    <source>
        <dbReference type="SMART" id="SM00860"/>
    </source>
</evidence>
<dbReference type="RefSeq" id="WP_009112690.1">
    <property type="nucleotide sequence ID" value="NZ_CP034036.1"/>
</dbReference>
<reference evidence="3 5" key="2">
    <citation type="submission" date="2018-11" db="EMBL/GenBank/DDBJ databases">
        <title>Genome sequences of Brenneria nigrifluens and Brenneria rubrifaciens.</title>
        <authorList>
            <person name="Poret-Peterson A.T."/>
            <person name="McClean A.E."/>
            <person name="Kluepfel D.A."/>
        </authorList>
    </citation>
    <scope>NUCLEOTIDE SEQUENCE [LARGE SCALE GENOMIC DNA]</scope>
    <source>
        <strain evidence="3 5">ATCC 13028</strain>
    </source>
</reference>
<dbReference type="EMBL" id="CP034036">
    <property type="protein sequence ID" value="QCR04517.1"/>
    <property type="molecule type" value="Genomic_DNA"/>
</dbReference>
<name>A0A2U1U8W0_9GAMM</name>
<dbReference type="SUPFAM" id="SSF160631">
    <property type="entry name" value="SMI1/KNR4-like"/>
    <property type="match status" value="1"/>
</dbReference>
<evidence type="ECO:0000313" key="2">
    <source>
        <dbReference type="EMBL" id="PWC18072.1"/>
    </source>
</evidence>
<dbReference type="Proteomes" id="UP000303847">
    <property type="component" value="Chromosome"/>
</dbReference>
<feature type="domain" description="Knr4/Smi1-like" evidence="1">
    <location>
        <begin position="24"/>
        <end position="164"/>
    </location>
</feature>
<keyword evidence="5" id="KW-1185">Reference proteome</keyword>
<proteinExistence type="predicted"/>
<dbReference type="InterPro" id="IPR037883">
    <property type="entry name" value="Knr4/Smi1-like_sf"/>
</dbReference>
<reference evidence="2 4" key="1">
    <citation type="submission" date="2018-04" db="EMBL/GenBank/DDBJ databases">
        <title>Brenneria corticis sp.nov.</title>
        <authorList>
            <person name="Li Y."/>
        </authorList>
    </citation>
    <scope>NUCLEOTIDE SEQUENCE [LARGE SCALE GENOMIC DNA]</scope>
    <source>
        <strain evidence="2 4">LMG 2694</strain>
    </source>
</reference>
<evidence type="ECO:0000313" key="5">
    <source>
        <dbReference type="Proteomes" id="UP000303847"/>
    </source>
</evidence>
<accession>A0A2U1U8W0</accession>
<gene>
    <name evidence="2" type="ORF">DDT54_22965</name>
    <name evidence="3" type="ORF">EH206_10255</name>
</gene>
<protein>
    <submittedName>
        <fullName evidence="2">Cell wall assembly protein</fullName>
    </submittedName>
    <submittedName>
        <fullName evidence="3">SMI1/KNR4 family protein</fullName>
    </submittedName>
</protein>
<evidence type="ECO:0000313" key="4">
    <source>
        <dbReference type="Proteomes" id="UP000295985"/>
    </source>
</evidence>
<dbReference type="EMBL" id="QDKK01000067">
    <property type="protein sequence ID" value="PWC18072.1"/>
    <property type="molecule type" value="Genomic_DNA"/>
</dbReference>
<organism evidence="2 4">
    <name type="scientific">Brenneria nigrifluens DSM 30175 = ATCC 13028</name>
    <dbReference type="NCBI Taxonomy" id="1121120"/>
    <lineage>
        <taxon>Bacteria</taxon>
        <taxon>Pseudomonadati</taxon>
        <taxon>Pseudomonadota</taxon>
        <taxon>Gammaproteobacteria</taxon>
        <taxon>Enterobacterales</taxon>
        <taxon>Pectobacteriaceae</taxon>
        <taxon>Brenneria</taxon>
    </lineage>
</organism>